<sequence length="253" mass="28384">MKVEILATGSDGNCIFLQSGSTGILIDAGKWKRDLEKRLLSRGINAATDIQAVFITHSHSDHIKGLTLANKYHIPVYATHGEWQKISGVDEELQHVLETTYSKYDIVELGNLRVQPFQIHHNTLEPVGYAVEDDDGNRACVVFDTGHIDDDMLDMMEGSNIYIIEANHDSDMLRDGTYDAYLKDRIADPHRGHLSNDQTAAALQQLIKGKGEQIYLTHLSSNNNTPELASQAVRMALFDKGFINKRDYFLEVL</sequence>
<dbReference type="Pfam" id="PF12706">
    <property type="entry name" value="Lactamase_B_2"/>
    <property type="match status" value="1"/>
</dbReference>
<gene>
    <name evidence="5" type="ORF">J41TS12_50360</name>
</gene>
<comment type="catalytic activity">
    <reaction evidence="1">
        <text>3',5'-cyclic CMP + H2O = CMP + H(+)</text>
        <dbReference type="Rhea" id="RHEA:72675"/>
        <dbReference type="ChEBI" id="CHEBI:15377"/>
        <dbReference type="ChEBI" id="CHEBI:15378"/>
        <dbReference type="ChEBI" id="CHEBI:58003"/>
        <dbReference type="ChEBI" id="CHEBI:60377"/>
    </reaction>
    <physiologicalReaction direction="left-to-right" evidence="1">
        <dbReference type="Rhea" id="RHEA:72676"/>
    </physiologicalReaction>
</comment>
<dbReference type="PANTHER" id="PTHR47619:SF1">
    <property type="entry name" value="EXODEOXYRIBONUCLEASE WALJ"/>
    <property type="match status" value="1"/>
</dbReference>
<dbReference type="SMART" id="SM00849">
    <property type="entry name" value="Lactamase_B"/>
    <property type="match status" value="1"/>
</dbReference>
<evidence type="ECO:0000256" key="2">
    <source>
        <dbReference type="ARBA" id="ARBA00034301"/>
    </source>
</evidence>
<evidence type="ECO:0000313" key="5">
    <source>
        <dbReference type="EMBL" id="GIO40175.1"/>
    </source>
</evidence>
<dbReference type="AlphaFoldDB" id="A0A919Y176"/>
<feature type="domain" description="Metallo-beta-lactamase" evidence="4">
    <location>
        <begin position="11"/>
        <end position="193"/>
    </location>
</feature>
<dbReference type="RefSeq" id="WP_212944334.1">
    <property type="nucleotide sequence ID" value="NZ_BORR01000037.1"/>
</dbReference>
<keyword evidence="5" id="KW-0378">Hydrolase</keyword>
<dbReference type="InterPro" id="IPR001279">
    <property type="entry name" value="Metallo-B-lactamas"/>
</dbReference>
<dbReference type="GO" id="GO:0016787">
    <property type="term" value="F:hydrolase activity"/>
    <property type="evidence" value="ECO:0007669"/>
    <property type="project" value="UniProtKB-KW"/>
</dbReference>
<evidence type="ECO:0000313" key="6">
    <source>
        <dbReference type="Proteomes" id="UP000681162"/>
    </source>
</evidence>
<dbReference type="EMBL" id="BORR01000037">
    <property type="protein sequence ID" value="GIO40175.1"/>
    <property type="molecule type" value="Genomic_DNA"/>
</dbReference>
<dbReference type="InterPro" id="IPR052533">
    <property type="entry name" value="WalJ/YycJ-like"/>
</dbReference>
<comment type="catalytic activity">
    <reaction evidence="3">
        <text>3',5'-cyclic UMP + H2O = UMP + H(+)</text>
        <dbReference type="Rhea" id="RHEA:70575"/>
        <dbReference type="ChEBI" id="CHEBI:15377"/>
        <dbReference type="ChEBI" id="CHEBI:15378"/>
        <dbReference type="ChEBI" id="CHEBI:57865"/>
        <dbReference type="ChEBI" id="CHEBI:184387"/>
    </reaction>
    <physiologicalReaction direction="left-to-right" evidence="3">
        <dbReference type="Rhea" id="RHEA:70576"/>
    </physiologicalReaction>
</comment>
<dbReference type="SUPFAM" id="SSF56281">
    <property type="entry name" value="Metallo-hydrolase/oxidoreductase"/>
    <property type="match status" value="1"/>
</dbReference>
<comment type="caution">
    <text evidence="5">The sequence shown here is derived from an EMBL/GenBank/DDBJ whole genome shotgun (WGS) entry which is preliminary data.</text>
</comment>
<dbReference type="Gene3D" id="3.60.15.10">
    <property type="entry name" value="Ribonuclease Z/Hydroxyacylglutathione hydrolase-like"/>
    <property type="match status" value="1"/>
</dbReference>
<keyword evidence="6" id="KW-1185">Reference proteome</keyword>
<protein>
    <submittedName>
        <fullName evidence="5">MBL fold hydrolase</fullName>
    </submittedName>
</protein>
<accession>A0A919Y176</accession>
<organism evidence="5 6">
    <name type="scientific">Paenibacillus antibioticophila</name>
    <dbReference type="NCBI Taxonomy" id="1274374"/>
    <lineage>
        <taxon>Bacteria</taxon>
        <taxon>Bacillati</taxon>
        <taxon>Bacillota</taxon>
        <taxon>Bacilli</taxon>
        <taxon>Bacillales</taxon>
        <taxon>Paenibacillaceae</taxon>
        <taxon>Paenibacillus</taxon>
    </lineage>
</organism>
<comment type="function">
    <text evidence="2">Counteracts the endogenous Pycsar antiviral defense system. Phosphodiesterase that enables metal-dependent hydrolysis of host cyclic nucleotide Pycsar defense signals such as cCMP and cUMP.</text>
</comment>
<name>A0A919Y176_9BACL</name>
<evidence type="ECO:0000256" key="3">
    <source>
        <dbReference type="ARBA" id="ARBA00048505"/>
    </source>
</evidence>
<proteinExistence type="predicted"/>
<reference evidence="5 6" key="1">
    <citation type="submission" date="2021-03" db="EMBL/GenBank/DDBJ databases">
        <title>Antimicrobial resistance genes in bacteria isolated from Japanese honey, and their potential for conferring macrolide and lincosamide resistance in the American foulbrood pathogen Paenibacillus larvae.</title>
        <authorList>
            <person name="Okamoto M."/>
            <person name="Kumagai M."/>
            <person name="Kanamori H."/>
            <person name="Takamatsu D."/>
        </authorList>
    </citation>
    <scope>NUCLEOTIDE SEQUENCE [LARGE SCALE GENOMIC DNA]</scope>
    <source>
        <strain evidence="5 6">J41TS12</strain>
    </source>
</reference>
<evidence type="ECO:0000259" key="4">
    <source>
        <dbReference type="SMART" id="SM00849"/>
    </source>
</evidence>
<dbReference type="InterPro" id="IPR036866">
    <property type="entry name" value="RibonucZ/Hydroxyglut_hydro"/>
</dbReference>
<dbReference type="PANTHER" id="PTHR47619">
    <property type="entry name" value="METALLO-HYDROLASE YYCJ-RELATED"/>
    <property type="match status" value="1"/>
</dbReference>
<evidence type="ECO:0000256" key="1">
    <source>
        <dbReference type="ARBA" id="ARBA00034221"/>
    </source>
</evidence>
<dbReference type="Proteomes" id="UP000681162">
    <property type="component" value="Unassembled WGS sequence"/>
</dbReference>